<dbReference type="PROSITE" id="PS50048">
    <property type="entry name" value="ZN2_CY6_FUNGAL_2"/>
    <property type="match status" value="1"/>
</dbReference>
<dbReference type="Pfam" id="PF04082">
    <property type="entry name" value="Fungal_trans"/>
    <property type="match status" value="1"/>
</dbReference>
<evidence type="ECO:0000313" key="11">
    <source>
        <dbReference type="Proteomes" id="UP000316270"/>
    </source>
</evidence>
<dbReference type="PRINTS" id="PR00755">
    <property type="entry name" value="AFLATOXINBRP"/>
</dbReference>
<evidence type="ECO:0000256" key="4">
    <source>
        <dbReference type="ARBA" id="ARBA00023026"/>
    </source>
</evidence>
<evidence type="ECO:0000256" key="6">
    <source>
        <dbReference type="ARBA" id="ARBA00023242"/>
    </source>
</evidence>
<dbReference type="CDD" id="cd00067">
    <property type="entry name" value="GAL4"/>
    <property type="match status" value="1"/>
</dbReference>
<gene>
    <name evidence="10" type="ORF">FKW77_001511</name>
</gene>
<reference evidence="10 11" key="1">
    <citation type="submission" date="2019-07" db="EMBL/GenBank/DDBJ databases">
        <title>Finished genome of Venturia effusa.</title>
        <authorList>
            <person name="Young C.A."/>
            <person name="Cox M.P."/>
            <person name="Ganley A.R.D."/>
            <person name="David W.J."/>
        </authorList>
    </citation>
    <scope>NUCLEOTIDE SEQUENCE [LARGE SCALE GENOMIC DNA]</scope>
    <source>
        <strain evidence="11">albino</strain>
    </source>
</reference>
<evidence type="ECO:0000313" key="10">
    <source>
        <dbReference type="EMBL" id="QDS73593.1"/>
    </source>
</evidence>
<evidence type="ECO:0000256" key="3">
    <source>
        <dbReference type="ARBA" id="ARBA00023015"/>
    </source>
</evidence>
<keyword evidence="11" id="KW-1185">Reference proteome</keyword>
<keyword evidence="5" id="KW-0804">Transcription</keyword>
<evidence type="ECO:0000256" key="7">
    <source>
        <dbReference type="SAM" id="MobiDB-lite"/>
    </source>
</evidence>
<name>A0A517LD80_9PEZI</name>
<keyword evidence="3" id="KW-0805">Transcription regulation</keyword>
<dbReference type="STRING" id="50376.A0A517LD80"/>
<evidence type="ECO:0000256" key="8">
    <source>
        <dbReference type="SAM" id="Phobius"/>
    </source>
</evidence>
<dbReference type="PANTHER" id="PTHR47338">
    <property type="entry name" value="ZN(II)2CYS6 TRANSCRIPTION FACTOR (EUROFUNG)-RELATED"/>
    <property type="match status" value="1"/>
</dbReference>
<evidence type="ECO:0000256" key="2">
    <source>
        <dbReference type="ARBA" id="ARBA00022723"/>
    </source>
</evidence>
<keyword evidence="6" id="KW-0539">Nucleus</keyword>
<feature type="region of interest" description="Disordered" evidence="7">
    <location>
        <begin position="283"/>
        <end position="305"/>
    </location>
</feature>
<dbReference type="GO" id="GO:0003677">
    <property type="term" value="F:DNA binding"/>
    <property type="evidence" value="ECO:0007669"/>
    <property type="project" value="InterPro"/>
</dbReference>
<dbReference type="InterPro" id="IPR007219">
    <property type="entry name" value="XnlR_reg_dom"/>
</dbReference>
<evidence type="ECO:0000256" key="1">
    <source>
        <dbReference type="ARBA" id="ARBA00004123"/>
    </source>
</evidence>
<dbReference type="EMBL" id="CP042194">
    <property type="protein sequence ID" value="QDS73593.1"/>
    <property type="molecule type" value="Genomic_DNA"/>
</dbReference>
<feature type="compositionally biased region" description="Basic and acidic residues" evidence="7">
    <location>
        <begin position="866"/>
        <end position="883"/>
    </location>
</feature>
<dbReference type="Gene3D" id="4.10.240.10">
    <property type="entry name" value="Zn(2)-C6 fungal-type DNA-binding domain"/>
    <property type="match status" value="1"/>
</dbReference>
<dbReference type="OrthoDB" id="39175at2759"/>
<keyword evidence="4" id="KW-0843">Virulence</keyword>
<keyword evidence="8" id="KW-1133">Transmembrane helix</keyword>
<evidence type="ECO:0000259" key="9">
    <source>
        <dbReference type="PROSITE" id="PS50048"/>
    </source>
</evidence>
<feature type="transmembrane region" description="Helical" evidence="8">
    <location>
        <begin position="1418"/>
        <end position="1434"/>
    </location>
</feature>
<dbReference type="PROSITE" id="PS00463">
    <property type="entry name" value="ZN2_CY6_FUNGAL_1"/>
    <property type="match status" value="1"/>
</dbReference>
<proteinExistence type="predicted"/>
<dbReference type="GO" id="GO:0000981">
    <property type="term" value="F:DNA-binding transcription factor activity, RNA polymerase II-specific"/>
    <property type="evidence" value="ECO:0007669"/>
    <property type="project" value="InterPro"/>
</dbReference>
<feature type="transmembrane region" description="Helical" evidence="8">
    <location>
        <begin position="1308"/>
        <end position="1330"/>
    </location>
</feature>
<keyword evidence="8" id="KW-0812">Transmembrane</keyword>
<keyword evidence="8" id="KW-0472">Membrane</keyword>
<feature type="transmembrane region" description="Helical" evidence="8">
    <location>
        <begin position="1446"/>
        <end position="1467"/>
    </location>
</feature>
<comment type="subcellular location">
    <subcellularLocation>
        <location evidence="1">Nucleus</location>
    </subcellularLocation>
</comment>
<organism evidence="10 11">
    <name type="scientific">Venturia effusa</name>
    <dbReference type="NCBI Taxonomy" id="50376"/>
    <lineage>
        <taxon>Eukaryota</taxon>
        <taxon>Fungi</taxon>
        <taxon>Dikarya</taxon>
        <taxon>Ascomycota</taxon>
        <taxon>Pezizomycotina</taxon>
        <taxon>Dothideomycetes</taxon>
        <taxon>Pleosporomycetidae</taxon>
        <taxon>Venturiales</taxon>
        <taxon>Venturiaceae</taxon>
        <taxon>Venturia</taxon>
    </lineage>
</organism>
<dbReference type="GO" id="GO:0008270">
    <property type="term" value="F:zinc ion binding"/>
    <property type="evidence" value="ECO:0007669"/>
    <property type="project" value="InterPro"/>
</dbReference>
<feature type="compositionally biased region" description="Polar residues" evidence="7">
    <location>
        <begin position="85"/>
        <end position="104"/>
    </location>
</feature>
<sequence>MAGQQRAAGAPGSEAVSAAIPDPLNLHEYMMSNARTPQNDSHLHPSPSPSNAPANSPQILSAFSDYRGSTPSTFTNPSDPAKSSPPITTTTLFAPPRNYNQKPPTTADPACRTPITGRLSFSSTVGSPRFGDPRDRIGSPDSAQTNGGSGRLTNVELETHAILPSGDNNRIEGDGSATKSKKVAAEKEAAEQTPAWTEMKTKAGKERKRLPLACIACRRKKIRCSGEKPACKHCLRSRIPCVYKVTTRKAAPRTDYMAMLDKRLKRMEDRVIKLIPKESQPSVPRAVVKPSLPAPPTKTVGKKRAAEEAFGPELESWAKSRNTSKTGDGMVRAQSQDAEERGLLIEGADALPSKEIQEHLAHVYFDFVYGQSYPLLHKPSFMRRLAAGNVAPVLVLAVCAVSARFSNHPQVRSEPAFLRGEDWARSARDIALRRYDTPNITILIVYLLLGLHEFGTCHGGRSWMLAGMAQRMAYALLLHKDLDHNGWGKEQKDGSELSPTDREIRRRTLWACFLMDRFNASGTDRPMQMSEDFLNVPLPIKEHYFEMELAAPTATLSGEVLHPAEANSGQMVNARENMGTSAYYIMLVSIWGRMVQYWNLGGKEQEKHDIWDERSEFNKLRETIRDFIQNIPDSVRWNPENLANHASEKTANQFVFLHLVYQQINLFMNRWALPFSGFREPPQNMPSQFYAESARSALDAANQVSALIKEAIDYNVTAPFAGYCAFYSSTVHIHGVFSKSANLEASSKKNLAYNVKYLSRMKKYWGMFHFVAENLKELYRKHADASLRGPNAAGQCQILQYGDWFDRYPRGVSQTDYEDPVIRARAEPGTDAVMSLKSDARSVEEFFATLSPPSKAAELRRKAKKAKAEQKAAQKHAGDKSTADDTASQSDGHQQPVEQQSPLRQTVPSLLNSGFLSNHNLHNNDLSLLNNTNPLVQPGVLSQLDRHMVLSSYAGMGPNSSPCITGSVGNAQGLGSMTNTSGSYTMNDGVGDGMQDMWNMDLGSMGMTDFGGMQMDASSAWFMPFNLDPSNIVCEEGAFSPVGLTGPGGAYDFGLSGLLTPGLDMDNRMGGTGNNGQGGCFDVIHDAAVGASKRDLNTATATVRTPTTHLLHLHQLRVSHRIPPKESQLLSALCSPRKDAQLTMPPKEAAISVKRPGADRSGTSKLPRPLQFILVAILSFSATLGLYSACNVFTKFELSAVSRRVDDPLEALIFPAWRILELGVGWYARYDDLDMAALTVQTRLPYYFLINTFYQVSLSTSVVCLAIDVAGASIPFFLLRSRIPAHNSKSPAGSVAYRTVLKDFTTNAFVTIFGASIYSVVLFASIQTWLTVYLVTNFDGVRSFESARAMQIPTMILSCLPLGWSATTFLFSPSIGAKPGLSEISGKAFNPEQATLWEHVKHNAWGWSAGTKVIVKRNLVLSALVAIATWLRVWKTLEGSEMVGSAGWAALWASTNLVTGILMRWVADA</sequence>
<feature type="compositionally biased region" description="Polar residues" evidence="7">
    <location>
        <begin position="67"/>
        <end position="78"/>
    </location>
</feature>
<feature type="transmembrane region" description="Helical" evidence="8">
    <location>
        <begin position="1350"/>
        <end position="1371"/>
    </location>
</feature>
<dbReference type="Pfam" id="PF00172">
    <property type="entry name" value="Zn_clus"/>
    <property type="match status" value="1"/>
</dbReference>
<feature type="region of interest" description="Disordered" evidence="7">
    <location>
        <begin position="1"/>
        <end position="180"/>
    </location>
</feature>
<dbReference type="SMART" id="SM00066">
    <property type="entry name" value="GAL4"/>
    <property type="match status" value="1"/>
</dbReference>
<dbReference type="CDD" id="cd12148">
    <property type="entry name" value="fungal_TF_MHR"/>
    <property type="match status" value="1"/>
</dbReference>
<dbReference type="PANTHER" id="PTHR47338:SF27">
    <property type="entry name" value="ZN(II)2CYS6 TRANSCRIPTION FACTOR (EUROFUNG)"/>
    <property type="match status" value="1"/>
</dbReference>
<dbReference type="GO" id="GO:0006351">
    <property type="term" value="P:DNA-templated transcription"/>
    <property type="evidence" value="ECO:0007669"/>
    <property type="project" value="InterPro"/>
</dbReference>
<feature type="domain" description="Zn(2)-C6 fungal-type" evidence="9">
    <location>
        <begin position="213"/>
        <end position="243"/>
    </location>
</feature>
<dbReference type="GO" id="GO:0005634">
    <property type="term" value="C:nucleus"/>
    <property type="evidence" value="ECO:0007669"/>
    <property type="project" value="UniProtKB-SubCell"/>
</dbReference>
<feature type="compositionally biased region" description="Polar residues" evidence="7">
    <location>
        <begin position="884"/>
        <end position="902"/>
    </location>
</feature>
<feature type="region of interest" description="Disordered" evidence="7">
    <location>
        <begin position="857"/>
        <end position="902"/>
    </location>
</feature>
<dbReference type="Proteomes" id="UP000316270">
    <property type="component" value="Chromosome 10"/>
</dbReference>
<dbReference type="SMART" id="SM00906">
    <property type="entry name" value="Fungal_trans"/>
    <property type="match status" value="1"/>
</dbReference>
<dbReference type="InterPro" id="IPR036864">
    <property type="entry name" value="Zn2-C6_fun-type_DNA-bd_sf"/>
</dbReference>
<accession>A0A517LD80</accession>
<dbReference type="InterPro" id="IPR001138">
    <property type="entry name" value="Zn2Cys6_DnaBD"/>
</dbReference>
<dbReference type="InterPro" id="IPR050815">
    <property type="entry name" value="TF_fung"/>
</dbReference>
<feature type="transmembrane region" description="Helical" evidence="8">
    <location>
        <begin position="1170"/>
        <end position="1190"/>
    </location>
</feature>
<keyword evidence="2" id="KW-0479">Metal-binding</keyword>
<protein>
    <recommendedName>
        <fullName evidence="9">Zn(2)-C6 fungal-type domain-containing protein</fullName>
    </recommendedName>
</protein>
<evidence type="ECO:0000256" key="5">
    <source>
        <dbReference type="ARBA" id="ARBA00023163"/>
    </source>
</evidence>
<dbReference type="SUPFAM" id="SSF57701">
    <property type="entry name" value="Zn2/Cys6 DNA-binding domain"/>
    <property type="match status" value="1"/>
</dbReference>